<dbReference type="Proteomes" id="UP001153269">
    <property type="component" value="Unassembled WGS sequence"/>
</dbReference>
<gene>
    <name evidence="2" type="ORF">PLEPLA_LOCUS10084</name>
</gene>
<feature type="region of interest" description="Disordered" evidence="1">
    <location>
        <begin position="94"/>
        <end position="115"/>
    </location>
</feature>
<evidence type="ECO:0000313" key="2">
    <source>
        <dbReference type="EMBL" id="CAB1422195.1"/>
    </source>
</evidence>
<sequence length="115" mass="12664">MRNPPAELSNTKPQVCNMCDTVIVRKVRPSVRATVTRATVTRATDGAVRVKAFQERDARPDVIIFWKFARPPLNPDVHPSPLFPLLVKPSALGPRLARLPPSPSTTSYLKSNPPA</sequence>
<feature type="compositionally biased region" description="Polar residues" evidence="1">
    <location>
        <begin position="104"/>
        <end position="115"/>
    </location>
</feature>
<evidence type="ECO:0000313" key="3">
    <source>
        <dbReference type="Proteomes" id="UP001153269"/>
    </source>
</evidence>
<evidence type="ECO:0000256" key="1">
    <source>
        <dbReference type="SAM" id="MobiDB-lite"/>
    </source>
</evidence>
<dbReference type="EMBL" id="CADEAL010000568">
    <property type="protein sequence ID" value="CAB1422195.1"/>
    <property type="molecule type" value="Genomic_DNA"/>
</dbReference>
<comment type="caution">
    <text evidence="2">The sequence shown here is derived from an EMBL/GenBank/DDBJ whole genome shotgun (WGS) entry which is preliminary data.</text>
</comment>
<keyword evidence="3" id="KW-1185">Reference proteome</keyword>
<dbReference type="AlphaFoldDB" id="A0A9N7U001"/>
<accession>A0A9N7U001</accession>
<protein>
    <submittedName>
        <fullName evidence="2">Uncharacterized protein</fullName>
    </submittedName>
</protein>
<reference evidence="2" key="1">
    <citation type="submission" date="2020-03" db="EMBL/GenBank/DDBJ databases">
        <authorList>
            <person name="Weist P."/>
        </authorList>
    </citation>
    <scope>NUCLEOTIDE SEQUENCE</scope>
</reference>
<organism evidence="2 3">
    <name type="scientific">Pleuronectes platessa</name>
    <name type="common">European plaice</name>
    <dbReference type="NCBI Taxonomy" id="8262"/>
    <lineage>
        <taxon>Eukaryota</taxon>
        <taxon>Metazoa</taxon>
        <taxon>Chordata</taxon>
        <taxon>Craniata</taxon>
        <taxon>Vertebrata</taxon>
        <taxon>Euteleostomi</taxon>
        <taxon>Actinopterygii</taxon>
        <taxon>Neopterygii</taxon>
        <taxon>Teleostei</taxon>
        <taxon>Neoteleostei</taxon>
        <taxon>Acanthomorphata</taxon>
        <taxon>Carangaria</taxon>
        <taxon>Pleuronectiformes</taxon>
        <taxon>Pleuronectoidei</taxon>
        <taxon>Pleuronectidae</taxon>
        <taxon>Pleuronectes</taxon>
    </lineage>
</organism>
<name>A0A9N7U001_PLEPL</name>
<proteinExistence type="predicted"/>